<dbReference type="InterPro" id="IPR050799">
    <property type="entry name" value="ZIP_Transporter"/>
</dbReference>
<dbReference type="GO" id="GO:0005886">
    <property type="term" value="C:plasma membrane"/>
    <property type="evidence" value="ECO:0000318"/>
    <property type="project" value="GO_Central"/>
</dbReference>
<dbReference type="OrthoDB" id="200954at2759"/>
<reference evidence="6" key="2">
    <citation type="submission" date="2022-06" db="UniProtKB">
        <authorList>
            <consortium name="EnsemblMetazoa"/>
        </authorList>
    </citation>
    <scope>IDENTIFICATION</scope>
    <source>
        <strain evidence="6">PS312</strain>
    </source>
</reference>
<dbReference type="Pfam" id="PF02535">
    <property type="entry name" value="Zip"/>
    <property type="match status" value="1"/>
</dbReference>
<name>A0A2A6CF89_PRIPA</name>
<organism evidence="6 7">
    <name type="scientific">Pristionchus pacificus</name>
    <name type="common">Parasitic nematode worm</name>
    <dbReference type="NCBI Taxonomy" id="54126"/>
    <lineage>
        <taxon>Eukaryota</taxon>
        <taxon>Metazoa</taxon>
        <taxon>Ecdysozoa</taxon>
        <taxon>Nematoda</taxon>
        <taxon>Chromadorea</taxon>
        <taxon>Rhabditida</taxon>
        <taxon>Rhabditina</taxon>
        <taxon>Diplogasteromorpha</taxon>
        <taxon>Diplogasteroidea</taxon>
        <taxon>Neodiplogasteridae</taxon>
        <taxon>Pristionchus</taxon>
    </lineage>
</organism>
<dbReference type="GO" id="GO:0005385">
    <property type="term" value="F:zinc ion transmembrane transporter activity"/>
    <property type="evidence" value="ECO:0000318"/>
    <property type="project" value="GO_Central"/>
</dbReference>
<keyword evidence="3" id="KW-0812">Transmembrane</keyword>
<comment type="similarity">
    <text evidence="2">Belongs to the ZIP transporter (TC 2.A.5) family.</text>
</comment>
<proteinExistence type="inferred from homology"/>
<keyword evidence="4" id="KW-1133">Transmembrane helix</keyword>
<reference evidence="7" key="1">
    <citation type="journal article" date="2008" name="Nat. Genet.">
        <title>The Pristionchus pacificus genome provides a unique perspective on nematode lifestyle and parasitism.</title>
        <authorList>
            <person name="Dieterich C."/>
            <person name="Clifton S.W."/>
            <person name="Schuster L.N."/>
            <person name="Chinwalla A."/>
            <person name="Delehaunty K."/>
            <person name="Dinkelacker I."/>
            <person name="Fulton L."/>
            <person name="Fulton R."/>
            <person name="Godfrey J."/>
            <person name="Minx P."/>
            <person name="Mitreva M."/>
            <person name="Roeseler W."/>
            <person name="Tian H."/>
            <person name="Witte H."/>
            <person name="Yang S.P."/>
            <person name="Wilson R.K."/>
            <person name="Sommer R.J."/>
        </authorList>
    </citation>
    <scope>NUCLEOTIDE SEQUENCE [LARGE SCALE GENOMIC DNA]</scope>
    <source>
        <strain evidence="7">PS312</strain>
    </source>
</reference>
<evidence type="ECO:0000256" key="1">
    <source>
        <dbReference type="ARBA" id="ARBA00004141"/>
    </source>
</evidence>
<dbReference type="PANTHER" id="PTHR12191">
    <property type="entry name" value="SOLUTE CARRIER FAMILY 39"/>
    <property type="match status" value="1"/>
</dbReference>
<dbReference type="GO" id="GO:0071578">
    <property type="term" value="P:zinc ion import across plasma membrane"/>
    <property type="evidence" value="ECO:0000318"/>
    <property type="project" value="GO_Central"/>
</dbReference>
<protein>
    <submittedName>
        <fullName evidence="6">Uncharacterized protein</fullName>
    </submittedName>
</protein>
<dbReference type="Proteomes" id="UP000005239">
    <property type="component" value="Unassembled WGS sequence"/>
</dbReference>
<keyword evidence="7" id="KW-1185">Reference proteome</keyword>
<evidence type="ECO:0000256" key="4">
    <source>
        <dbReference type="ARBA" id="ARBA00022989"/>
    </source>
</evidence>
<dbReference type="InterPro" id="IPR003689">
    <property type="entry name" value="ZIP"/>
</dbReference>
<sequence length="426" mass="46480">FQHSRSAMAVGNRTALQAMATTVFDWAASTSIAELTGRHMEQLTDLCDLQSNRTNNSTGLLSTSLKSTKPTYFDICVVGLAFVTVINMCALLGIGVMRYLSKSVYNQVITFMVGLGVGSLSGSSLYHLLPQAHPQLLEQVDKDGNPTHAYLVMAHFSLIGVYTFFLADKLIKIILQWRKKGSRTDRKDEKKQIGELIGRRDVALLHEHLNHEGNGDGCANEIELSAVEDLSCKSMGDQAHGMCSHEHQIEFGAGDSAMAAVAWMILFGDGLHNLIDGISIGASFADNTLSGLSVSLAVLAEEFPHELGDVAILVASGLSLKQALVYNLLSALTCYIGFFIGVYVGDLDTENTKYLFALAGGMFLYIALSCMMPEMKKAMEEALNVSIRRGLYVFFLQSAGLFSGLFLMFAMARWGSNIEEFIHPKD</sequence>
<evidence type="ECO:0000313" key="7">
    <source>
        <dbReference type="Proteomes" id="UP000005239"/>
    </source>
</evidence>
<dbReference type="GO" id="GO:0030003">
    <property type="term" value="P:intracellular monoatomic cation homeostasis"/>
    <property type="evidence" value="ECO:0000318"/>
    <property type="project" value="GO_Central"/>
</dbReference>
<dbReference type="PANTHER" id="PTHR12191:SF37">
    <property type="entry name" value="ZINC TRANSPORTER FOI"/>
    <property type="match status" value="1"/>
</dbReference>
<comment type="subcellular location">
    <subcellularLocation>
        <location evidence="1">Membrane</location>
        <topology evidence="1">Multi-pass membrane protein</topology>
    </subcellularLocation>
</comment>
<keyword evidence="5" id="KW-0472">Membrane</keyword>
<dbReference type="EnsemblMetazoa" id="PPA38349.1">
    <property type="protein sequence ID" value="PPA38349.1"/>
    <property type="gene ID" value="WBGene00276718"/>
</dbReference>
<dbReference type="AlphaFoldDB" id="A0A2A6CF89"/>
<evidence type="ECO:0000256" key="2">
    <source>
        <dbReference type="ARBA" id="ARBA00006939"/>
    </source>
</evidence>
<accession>A0A2A6CF89</accession>
<evidence type="ECO:0000256" key="3">
    <source>
        <dbReference type="ARBA" id="ARBA00022692"/>
    </source>
</evidence>
<accession>A0A8R1UQS1</accession>
<evidence type="ECO:0000313" key="6">
    <source>
        <dbReference type="EnsemblMetazoa" id="PPA38349.1"/>
    </source>
</evidence>
<gene>
    <name evidence="6" type="primary">WBGene00276718</name>
</gene>
<dbReference type="GO" id="GO:0140410">
    <property type="term" value="F:monoatomic cation:bicarbonate symporter activity"/>
    <property type="evidence" value="ECO:0000318"/>
    <property type="project" value="GO_Central"/>
</dbReference>
<evidence type="ECO:0000256" key="5">
    <source>
        <dbReference type="ARBA" id="ARBA00023136"/>
    </source>
</evidence>